<sequence length="74" mass="8003">MTVHSLCLLHNLGNLSIQLIQVVSYYLSKNLTNTATGFSSSPASVMFLGAVRFITSIATISLSCIERPVLCRIS</sequence>
<accession>A0A0F7L683</accession>
<proteinExistence type="predicted"/>
<feature type="transmembrane region" description="Helical" evidence="1">
    <location>
        <begin position="45"/>
        <end position="65"/>
    </location>
</feature>
<keyword evidence="1" id="KW-0812">Transmembrane</keyword>
<keyword evidence="1" id="KW-1133">Transmembrane helix</keyword>
<protein>
    <submittedName>
        <fullName evidence="2">Uncharacterized protein</fullName>
    </submittedName>
</protein>
<name>A0A0F7L683_9VIRU</name>
<dbReference type="EMBL" id="KR029588">
    <property type="protein sequence ID" value="AKH47007.1"/>
    <property type="molecule type" value="Genomic_DNA"/>
</dbReference>
<evidence type="ECO:0000313" key="2">
    <source>
        <dbReference type="EMBL" id="AKH47007.1"/>
    </source>
</evidence>
<keyword evidence="1" id="KW-0472">Membrane</keyword>
<organism evidence="2">
    <name type="scientific">uncultured marine virus</name>
    <dbReference type="NCBI Taxonomy" id="186617"/>
    <lineage>
        <taxon>Viruses</taxon>
        <taxon>environmental samples</taxon>
    </lineage>
</organism>
<reference evidence="2" key="1">
    <citation type="journal article" date="2015" name="Front. Microbiol.">
        <title>Combining genomic sequencing methods to explore viral diversity and reveal potential virus-host interactions.</title>
        <authorList>
            <person name="Chow C.E."/>
            <person name="Winget D.M."/>
            <person name="White R.A.III."/>
            <person name="Hallam S.J."/>
            <person name="Suttle C.A."/>
        </authorList>
    </citation>
    <scope>NUCLEOTIDE SEQUENCE</scope>
    <source>
        <strain evidence="2">Anoxic2_4</strain>
    </source>
</reference>
<reference evidence="2" key="2">
    <citation type="submission" date="2015-03" db="EMBL/GenBank/DDBJ databases">
        <authorList>
            <person name="Chow C.-E.T."/>
            <person name="Winget D.M."/>
            <person name="White R.A.III."/>
            <person name="Hallam S.J."/>
            <person name="Suttle C.A."/>
        </authorList>
    </citation>
    <scope>NUCLEOTIDE SEQUENCE</scope>
    <source>
        <strain evidence="2">Anoxic2_4</strain>
    </source>
</reference>
<evidence type="ECO:0000256" key="1">
    <source>
        <dbReference type="SAM" id="Phobius"/>
    </source>
</evidence>